<evidence type="ECO:0000313" key="2">
    <source>
        <dbReference type="Proteomes" id="UP001295463"/>
    </source>
</evidence>
<reference evidence="1 2" key="1">
    <citation type="submission" date="2022-03" db="EMBL/GenBank/DDBJ databases">
        <authorList>
            <person name="Koch H."/>
        </authorList>
    </citation>
    <scope>NUCLEOTIDE SEQUENCE [LARGE SCALE GENOMIC DNA]</scope>
    <source>
        <strain evidence="1 2">G1</strain>
    </source>
</reference>
<dbReference type="EMBL" id="OW150024">
    <property type="protein sequence ID" value="CAH2031380.1"/>
    <property type="molecule type" value="Genomic_DNA"/>
</dbReference>
<proteinExistence type="predicted"/>
<sequence length="29" mass="3046">MAEQFDGMGYANTAVLKGGVNAWKVAGYP</sequence>
<name>A0ABN8HIH5_9BACT</name>
<evidence type="ECO:0000313" key="1">
    <source>
        <dbReference type="EMBL" id="CAH2031380.1"/>
    </source>
</evidence>
<dbReference type="Proteomes" id="UP001295463">
    <property type="component" value="Chromosome"/>
</dbReference>
<protein>
    <submittedName>
        <fullName evidence="1">Rhodanese-related sulfurtransferase</fullName>
    </submittedName>
</protein>
<organism evidence="1 2">
    <name type="scientific">Trichlorobacter ammonificans</name>
    <dbReference type="NCBI Taxonomy" id="2916410"/>
    <lineage>
        <taxon>Bacteria</taxon>
        <taxon>Pseudomonadati</taxon>
        <taxon>Thermodesulfobacteriota</taxon>
        <taxon>Desulfuromonadia</taxon>
        <taxon>Geobacterales</taxon>
        <taxon>Geobacteraceae</taxon>
        <taxon>Trichlorobacter</taxon>
    </lineage>
</organism>
<dbReference type="SUPFAM" id="SSF52821">
    <property type="entry name" value="Rhodanese/Cell cycle control phosphatase"/>
    <property type="match status" value="1"/>
</dbReference>
<keyword evidence="2" id="KW-1185">Reference proteome</keyword>
<dbReference type="InterPro" id="IPR036873">
    <property type="entry name" value="Rhodanese-like_dom_sf"/>
</dbReference>
<accession>A0ABN8HIH5</accession>
<gene>
    <name evidence="1" type="ORF">GEAMG1_1550</name>
</gene>